<accession>V9HAP8</accession>
<dbReference type="InterPro" id="IPR019670">
    <property type="entry name" value="DUF2523"/>
</dbReference>
<feature type="transmembrane region" description="Helical" evidence="1">
    <location>
        <begin position="65"/>
        <end position="91"/>
    </location>
</feature>
<sequence>MPLLARIATMLMSVLGTLISTYGGRLLAALGISVISYKGISSLQSQFVNYLTSQFSNMPSEVLQIFYLAGGGVALNYIFGASAFAFGLMSVTKIGSVFKR</sequence>
<keyword evidence="1" id="KW-0472">Membrane</keyword>
<dbReference type="eggNOG" id="ENOG5033E46">
    <property type="taxonomic scope" value="Bacteria"/>
</dbReference>
<evidence type="ECO:0000313" key="3">
    <source>
        <dbReference type="Proteomes" id="UP000017813"/>
    </source>
</evidence>
<dbReference type="EMBL" id="ADCY02000076">
    <property type="protein sequence ID" value="EFG29836.2"/>
    <property type="molecule type" value="Genomic_DNA"/>
</dbReference>
<proteinExistence type="predicted"/>
<gene>
    <name evidence="2" type="ORF">HMPREF9021_02329</name>
</gene>
<dbReference type="KEGG" id="smur:BWP33_04980"/>
<comment type="caution">
    <text evidence="2">The sequence shown here is derived from an EMBL/GenBank/DDBJ whole genome shotgun (WGS) entry which is preliminary data.</text>
</comment>
<dbReference type="RefSeq" id="WP_002643121.1">
    <property type="nucleotide sequence ID" value="NZ_CP019448.1"/>
</dbReference>
<evidence type="ECO:0000256" key="1">
    <source>
        <dbReference type="SAM" id="Phobius"/>
    </source>
</evidence>
<protein>
    <recommendedName>
        <fullName evidence="4">DUF2523 domain-containing protein</fullName>
    </recommendedName>
</protein>
<dbReference type="HOGENOM" id="CLU_182229_0_0_4"/>
<dbReference type="AlphaFoldDB" id="V9HAP8"/>
<keyword evidence="3" id="KW-1185">Reference proteome</keyword>
<reference evidence="2 3" key="1">
    <citation type="submission" date="2010-03" db="EMBL/GenBank/DDBJ databases">
        <authorList>
            <consortium name="The Broad Institute Genome Sequencing Platform"/>
            <person name="Ward D."/>
            <person name="Earl A."/>
            <person name="Feldgarden M."/>
            <person name="Gevers D."/>
            <person name="Young S."/>
            <person name="Zeng Q."/>
            <person name="Koehrsen M."/>
            <person name="Alvarado L."/>
            <person name="Berlin A.M."/>
            <person name="Borenstein D."/>
            <person name="Chapman S.B."/>
            <person name="Chen Z."/>
            <person name="Engels R."/>
            <person name="Freedman E."/>
            <person name="Gellesch M."/>
            <person name="Goldberg J."/>
            <person name="Griggs A."/>
            <person name="Gujja S."/>
            <person name="Heilman E.R."/>
            <person name="Heiman D.I."/>
            <person name="Hepburn T.A."/>
            <person name="Howarth C."/>
            <person name="Jen D."/>
            <person name="Larson L."/>
            <person name="Mehta T."/>
            <person name="Park D."/>
            <person name="Pearson M."/>
            <person name="Richards J."/>
            <person name="Roberts A."/>
            <person name="Saif S."/>
            <person name="Shea T.D."/>
            <person name="Shenoy N."/>
            <person name="Sisk P."/>
            <person name="Stolte C."/>
            <person name="Sykes S.N."/>
            <person name="Walk T."/>
            <person name="White J."/>
            <person name="Yandava C."/>
            <person name="Izard J."/>
            <person name="Baranova O.V."/>
            <person name="Blanton J.M."/>
            <person name="Tanner A.C."/>
            <person name="Dewhirst F."/>
            <person name="Haas B."/>
            <person name="Nusbaum C."/>
            <person name="Birren B."/>
        </authorList>
    </citation>
    <scope>NUCLEOTIDE SEQUENCE [LARGE SCALE GENOMIC DNA]</scope>
    <source>
        <strain evidence="2 3">ATCC 29453</strain>
    </source>
</reference>
<evidence type="ECO:0000313" key="2">
    <source>
        <dbReference type="EMBL" id="EFG29836.2"/>
    </source>
</evidence>
<evidence type="ECO:0008006" key="4">
    <source>
        <dbReference type="Google" id="ProtNLM"/>
    </source>
</evidence>
<reference evidence="2 3" key="2">
    <citation type="submission" date="2011-10" db="EMBL/GenBank/DDBJ databases">
        <title>The Genome Sequence of Simonsiella muelleri ATCC 29453.</title>
        <authorList>
            <consortium name="The Broad Institute Genome Sequencing Platform"/>
            <consortium name="The Broad Institute Genome Sequencing Center for Infectious Disease"/>
            <person name="Earl A."/>
            <person name="Ward D."/>
            <person name="Feldgarden M."/>
            <person name="Gevers D."/>
            <person name="Izard J."/>
            <person name="Baranova O.V."/>
            <person name="Blanton J.M."/>
            <person name="Tanner A.C."/>
            <person name="Dewhirst F."/>
            <person name="Young S.K."/>
            <person name="Zeng Q."/>
            <person name="Gargeya S."/>
            <person name="Fitzgerald M."/>
            <person name="Haas B."/>
            <person name="Abouelleil A."/>
            <person name="Alvarado L."/>
            <person name="Arachchi H.M."/>
            <person name="Berlin A."/>
            <person name="Brown A."/>
            <person name="Chapman S.B."/>
            <person name="Chen Z."/>
            <person name="Dunbar C."/>
            <person name="Freedman E."/>
            <person name="Gearin G."/>
            <person name="Goldberg J."/>
            <person name="Griggs A."/>
            <person name="Gujja S."/>
            <person name="Heiman D."/>
            <person name="Howarth C."/>
            <person name="Larson L."/>
            <person name="Lui A."/>
            <person name="MacDonald P.J.P."/>
            <person name="Montmayeur A."/>
            <person name="Murphy C."/>
            <person name="Neiman D."/>
            <person name="Pearson M."/>
            <person name="Priest M."/>
            <person name="Roberts A."/>
            <person name="Saif S."/>
            <person name="Shea T."/>
            <person name="Shenoy N."/>
            <person name="Sisk P."/>
            <person name="Stolte C."/>
            <person name="Sykes S."/>
            <person name="Wortman J."/>
            <person name="Nusbaum C."/>
            <person name="Birren B."/>
        </authorList>
    </citation>
    <scope>NUCLEOTIDE SEQUENCE [LARGE SCALE GENOMIC DNA]</scope>
    <source>
        <strain evidence="2 3">ATCC 29453</strain>
    </source>
</reference>
<keyword evidence="1" id="KW-0812">Transmembrane</keyword>
<keyword evidence="1" id="KW-1133">Transmembrane helix</keyword>
<feature type="transmembrane region" description="Helical" evidence="1">
    <location>
        <begin position="12"/>
        <end position="37"/>
    </location>
</feature>
<name>V9HAP8_9NEIS</name>
<dbReference type="Pfam" id="PF10734">
    <property type="entry name" value="DUF2523"/>
    <property type="match status" value="1"/>
</dbReference>
<dbReference type="KEGG" id="smur:BWP33_03560"/>
<organism evidence="2 3">
    <name type="scientific">Simonsiella muelleri ATCC 29453</name>
    <dbReference type="NCBI Taxonomy" id="641147"/>
    <lineage>
        <taxon>Bacteria</taxon>
        <taxon>Pseudomonadati</taxon>
        <taxon>Pseudomonadota</taxon>
        <taxon>Betaproteobacteria</taxon>
        <taxon>Neisseriales</taxon>
        <taxon>Neisseriaceae</taxon>
        <taxon>Simonsiella</taxon>
    </lineage>
</organism>
<dbReference type="Proteomes" id="UP000017813">
    <property type="component" value="Unassembled WGS sequence"/>
</dbReference>